<evidence type="ECO:0000313" key="6">
    <source>
        <dbReference type="Proteomes" id="UP000290189"/>
    </source>
</evidence>
<feature type="compositionally biased region" description="Polar residues" evidence="1">
    <location>
        <begin position="613"/>
        <end position="622"/>
    </location>
</feature>
<feature type="region of interest" description="Disordered" evidence="1">
    <location>
        <begin position="1"/>
        <end position="23"/>
    </location>
</feature>
<evidence type="ECO:0000256" key="1">
    <source>
        <dbReference type="SAM" id="MobiDB-lite"/>
    </source>
</evidence>
<feature type="transmembrane region" description="Helical" evidence="2">
    <location>
        <begin position="988"/>
        <end position="1008"/>
    </location>
</feature>
<keyword evidence="5" id="KW-1185">Reference proteome</keyword>
<gene>
    <name evidence="3" type="ORF">PBRA_002757</name>
    <name evidence="4" type="ORF">PLBR_LOCUS2121</name>
</gene>
<feature type="region of interest" description="Disordered" evidence="1">
    <location>
        <begin position="604"/>
        <end position="629"/>
    </location>
</feature>
<keyword evidence="4" id="KW-0496">Mitochondrion</keyword>
<keyword evidence="2" id="KW-0812">Transmembrane</keyword>
<dbReference type="AlphaFoldDB" id="A0A0G4J5F4"/>
<sequence>MSAPVPLAVDQQQERVATKVSPSHRKYDTLGEVEGAALAATLPPMRPVADALNVLSPFSASRMKRLQSPNSAQFTESLSKETASTASLSSLVALSPSDATLHPEANRRESLEKLSANELMDRGMFQLAAAKCRVLLEEDPDNVRVRRLANLSAYMSNDYWGPIIPKIWSRFMRTASTEVTDVIDAVAADFIELVGGDAADLLKSGLPHAALHCLDICASLSGRPPLDSIGAPLATLCLCRSIDFDARFSELVQSVTQAIATSHETHLAPRRSAVVERIEALRKTMEPSDCTKFATDDPLHPSLLRPSVRNLVDLARLFNRPSPDSSEFADLCMQFASDASRDSDRDQQYLELCTTVQRNANTLNKSTTMEEQRQAMSKFIAGCANLRKGSITDAHAQLAYASQRSPSNIAFYAKAIEARAACDAFAIASTLQAMAQTLPPPEAVWLHDLAVRVIDCNVAGLPPAAISKVGVDIHNARDAFLASSSSQLSAAMLRRQAEDAVLIGPLTKRYLSGRVWSAFRRHAVEELRAGGQTVVALTLLQQAQRHAQNSDLATILAESSALIEGCQCRLQCEAIAAQATVTASAAATARELWARATKLIGETPGVPNPIDVQRSTDSQPASTAPEDDPIASVKTLLDSAKAAIGRDRLVTAKRIVERAARLAGNYPEVRRLSQEVDALLRIRDRARREFSCAMDAMADCSWRQAVKRLTRAMQQRPSNRYGILLDKAQAMANAEDTGDAVRAKIDELIRDRQWADASATIRSLHAMRPTDAILERLQALADAGLEEAAHSSPLHTPTTVLARSTDVPIGVVMGKDLKVWADNGLTEFKFEDLNLAAFVDEKQSTWWRLAKTVFLVQVPVLAALDAWAVNSMLKDQYPPAIIAVYTVLCVLDLLFIIQARRRGYALVQTRVVSDCFTDYHARDLASQENLGTFCLFVAVHKRLPRGIRAMIYLREEVLAWKSLLICQLPQPILVAAKQVPGPALITKIVYICVRLCLVFTLIVAYPFVRCAIAGMTQSLNMNVFQYCSFESDKALNKIIKEKLQACGFTGPAPGPTPVVTVQYAMPFPQASSYAVVEMVRPSQQPPPYPAT</sequence>
<organism evidence="3 5">
    <name type="scientific">Plasmodiophora brassicae</name>
    <name type="common">Clubroot disease agent</name>
    <dbReference type="NCBI Taxonomy" id="37360"/>
    <lineage>
        <taxon>Eukaryota</taxon>
        <taxon>Sar</taxon>
        <taxon>Rhizaria</taxon>
        <taxon>Endomyxa</taxon>
        <taxon>Phytomyxea</taxon>
        <taxon>Plasmodiophorida</taxon>
        <taxon>Plasmodiophoridae</taxon>
        <taxon>Plasmodiophora</taxon>
    </lineage>
</organism>
<keyword evidence="2" id="KW-1133">Transmembrane helix</keyword>
<dbReference type="Proteomes" id="UP000290189">
    <property type="component" value="Unassembled WGS sequence"/>
</dbReference>
<name>A0A0G4J5F4_PLABS</name>
<reference evidence="4 6" key="2">
    <citation type="submission" date="2018-03" db="EMBL/GenBank/DDBJ databases">
        <authorList>
            <person name="Fogelqvist J."/>
        </authorList>
    </citation>
    <scope>NUCLEOTIDE SEQUENCE [LARGE SCALE GENOMIC DNA]</scope>
</reference>
<dbReference type="Proteomes" id="UP000039324">
    <property type="component" value="Unassembled WGS sequence"/>
</dbReference>
<evidence type="ECO:0000313" key="4">
    <source>
        <dbReference type="EMBL" id="SPQ94906.1"/>
    </source>
</evidence>
<accession>A0A0G4J5F4</accession>
<dbReference type="EMBL" id="CDSF01000133">
    <property type="protein sequence ID" value="CEP02790.1"/>
    <property type="molecule type" value="Genomic_DNA"/>
</dbReference>
<protein>
    <submittedName>
        <fullName evidence="3">Uncharacterized protein</fullName>
    </submittedName>
</protein>
<evidence type="ECO:0000256" key="2">
    <source>
        <dbReference type="SAM" id="Phobius"/>
    </source>
</evidence>
<keyword evidence="2" id="KW-0472">Membrane</keyword>
<geneLocation type="mitochondrion" evidence="4"/>
<evidence type="ECO:0000313" key="5">
    <source>
        <dbReference type="Proteomes" id="UP000039324"/>
    </source>
</evidence>
<evidence type="ECO:0000313" key="3">
    <source>
        <dbReference type="EMBL" id="CEP02790.1"/>
    </source>
</evidence>
<feature type="transmembrane region" description="Helical" evidence="2">
    <location>
        <begin position="877"/>
        <end position="897"/>
    </location>
</feature>
<proteinExistence type="predicted"/>
<dbReference type="EMBL" id="OVEO01000003">
    <property type="protein sequence ID" value="SPQ94906.1"/>
    <property type="molecule type" value="Genomic_DNA"/>
</dbReference>
<reference evidence="3 5" key="1">
    <citation type="submission" date="2015-02" db="EMBL/GenBank/DDBJ databases">
        <authorList>
            <person name="Chooi Y.-H."/>
        </authorList>
    </citation>
    <scope>NUCLEOTIDE SEQUENCE [LARGE SCALE GENOMIC DNA]</scope>
    <source>
        <strain evidence="3">E3</strain>
    </source>
</reference>